<organism evidence="1 2">
    <name type="scientific">Xenorhabdus nematophila (strain ATCC 19061 / DSM 3370 / CCUG 14189 / LMG 1036 / NCIMB 9965 / AN6)</name>
    <dbReference type="NCBI Taxonomy" id="406817"/>
    <lineage>
        <taxon>Bacteria</taxon>
        <taxon>Pseudomonadati</taxon>
        <taxon>Pseudomonadota</taxon>
        <taxon>Gammaproteobacteria</taxon>
        <taxon>Enterobacterales</taxon>
        <taxon>Morganellaceae</taxon>
        <taxon>Xenorhabdus</taxon>
    </lineage>
</organism>
<dbReference type="HOGENOM" id="CLU_2995727_0_0_6"/>
<dbReference type="KEGG" id="xne:XNC1_4441"/>
<sequence length="57" mass="6703">MKRETLTGPVYYPGLVTVINPTLYFPFLFNDLPNEDKFLKMLNKYHSHLFSIKSPLI</sequence>
<dbReference type="AlphaFoldDB" id="D3VF06"/>
<gene>
    <name evidence="1" type="ordered locus">XNC1_4441</name>
</gene>
<dbReference type="EMBL" id="FN667742">
    <property type="protein sequence ID" value="CBJ92463.1"/>
    <property type="molecule type" value="Genomic_DNA"/>
</dbReference>
<keyword evidence="2" id="KW-1185">Reference proteome</keyword>
<evidence type="ECO:0000313" key="2">
    <source>
        <dbReference type="Proteomes" id="UP000008075"/>
    </source>
</evidence>
<accession>D3VF06</accession>
<protein>
    <submittedName>
        <fullName evidence="1">Uncharacterized protein</fullName>
    </submittedName>
</protein>
<dbReference type="Proteomes" id="UP000008075">
    <property type="component" value="Chromosome"/>
</dbReference>
<reference evidence="1 2" key="1">
    <citation type="journal article" date="2011" name="PLoS ONE">
        <title>The entomopathogenic bacterial endosymbionts xenorhabdus and photorhabdus: convergent lifestyles from divergent genomes.</title>
        <authorList>
            <person name="Chaston J.M."/>
            <person name="Suen G."/>
            <person name="Tucker S.L."/>
            <person name="Andersen A.W."/>
            <person name="Bhasin A."/>
            <person name="Bode E."/>
            <person name="Bode H.B."/>
            <person name="Brachmann A.O."/>
            <person name="Cowles C.E."/>
            <person name="Cowles K.N."/>
            <person name="Darby C."/>
            <person name="de Leon L."/>
            <person name="Drace K."/>
            <person name="Du Z."/>
            <person name="Givaudan A."/>
            <person name="Herbert Tran E.E."/>
            <person name="Jewell K.A."/>
            <person name="Knack J.J."/>
            <person name="Krasomil-Osterfeld K.C."/>
            <person name="Kukor R."/>
            <person name="Lanois A."/>
            <person name="Latreille P."/>
            <person name="Leimgruber N.K."/>
            <person name="Lipke C.M."/>
            <person name="Liu R."/>
            <person name="Lu X."/>
            <person name="Martens E.C."/>
            <person name="Marri P.R."/>
            <person name="Medigue C."/>
            <person name="Menard M.L."/>
            <person name="Miller N.M."/>
            <person name="Morales-Soto N."/>
            <person name="Norton S."/>
            <person name="Ogier J.C."/>
            <person name="Orchard S.S."/>
            <person name="Park D."/>
            <person name="Park Y."/>
            <person name="Qurollo B.A."/>
            <person name="Sugar D.R."/>
            <person name="Richards G.R."/>
            <person name="Rouy Z."/>
            <person name="Slominski B."/>
            <person name="Slominski K."/>
            <person name="Snyder H."/>
            <person name="Tjaden B.C."/>
            <person name="van der Hoeven R."/>
            <person name="Welch R.D."/>
            <person name="Wheeler C."/>
            <person name="Xiang B."/>
            <person name="Barbazuk B."/>
            <person name="Gaudriault S."/>
            <person name="Goodner B."/>
            <person name="Slater S.C."/>
            <person name="Forst S."/>
            <person name="Goldman B.S."/>
            <person name="Goodrich-Blair H."/>
        </authorList>
    </citation>
    <scope>NUCLEOTIDE SEQUENCE [LARGE SCALE GENOMIC DNA]</scope>
    <source>
        <strain evidence="2">ATCC 19061 / DSM 3370 / CCUG 14189 / LMG 1036 / NCIMB 9965 / AN6</strain>
    </source>
</reference>
<name>D3VF06_XENNA</name>
<proteinExistence type="predicted"/>
<dbReference type="STRING" id="406817.XNC1_4441"/>
<evidence type="ECO:0000313" key="1">
    <source>
        <dbReference type="EMBL" id="CBJ92463.1"/>
    </source>
</evidence>